<organism evidence="8">
    <name type="scientific">marine metagenome</name>
    <dbReference type="NCBI Taxonomy" id="408172"/>
    <lineage>
        <taxon>unclassified sequences</taxon>
        <taxon>metagenomes</taxon>
        <taxon>ecological metagenomes</taxon>
    </lineage>
</organism>
<dbReference type="GO" id="GO:0009245">
    <property type="term" value="P:lipid A biosynthetic process"/>
    <property type="evidence" value="ECO:0007669"/>
    <property type="project" value="UniProtKB-KW"/>
</dbReference>
<keyword evidence="2" id="KW-0441">Lipid A biosynthesis</keyword>
<feature type="domain" description="UDP-3-O-[3-hydroxymyristoyl] glucosamine N-acyltransferase non-repeat region" evidence="7">
    <location>
        <begin position="22"/>
        <end position="88"/>
    </location>
</feature>
<dbReference type="InterPro" id="IPR007691">
    <property type="entry name" value="LpxD"/>
</dbReference>
<sequence length="347" mass="36002">MSISLGKLAVQFGCELLGDPNTEVNRVGTLQSAGDGCITFLANPFYRESLAETQATAVILNKAAVNDCPTAALITPEPYLVYAHVATLLQPNLPLLAGVHESVSVGADCAIPESCEVAPGAVLDDAVVLGERVYIGANSVVGRAVVLGDDTLLMAGVTLYSGVCIGQRCLLHSGSVVGADGFGIAKETTGAWTKVPQLGGVRIGDDVEIGANTTIDRGAIEDTVIANGVKLDNQIQVAHNVTIGEHTVIAGQAGISGSAQIGARCMLGGQVGVAGHIRIADDVVVMGRTMVTNSIKKPGVYAGGAVPMDEAPNWRKNAVRFGKLDDMARRLRRVEKELLKRASDGKP</sequence>
<dbReference type="InterPro" id="IPR001451">
    <property type="entry name" value="Hexapep"/>
</dbReference>
<evidence type="ECO:0000256" key="4">
    <source>
        <dbReference type="ARBA" id="ARBA00022737"/>
    </source>
</evidence>
<evidence type="ECO:0000313" key="8">
    <source>
        <dbReference type="EMBL" id="SVA69621.1"/>
    </source>
</evidence>
<name>A0A381XYW7_9ZZZZ</name>
<dbReference type="Pfam" id="PF00132">
    <property type="entry name" value="Hexapep"/>
    <property type="match status" value="2"/>
</dbReference>
<accession>A0A381XYW7</accession>
<dbReference type="CDD" id="cd03352">
    <property type="entry name" value="LbH_LpxD"/>
    <property type="match status" value="1"/>
</dbReference>
<dbReference type="InterPro" id="IPR011004">
    <property type="entry name" value="Trimer_LpxA-like_sf"/>
</dbReference>
<dbReference type="HAMAP" id="MF_00523">
    <property type="entry name" value="LpxD"/>
    <property type="match status" value="1"/>
</dbReference>
<reference evidence="8" key="1">
    <citation type="submission" date="2018-05" db="EMBL/GenBank/DDBJ databases">
        <authorList>
            <person name="Lanie J.A."/>
            <person name="Ng W.-L."/>
            <person name="Kazmierczak K.M."/>
            <person name="Andrzejewski T.M."/>
            <person name="Davidsen T.M."/>
            <person name="Wayne K.J."/>
            <person name="Tettelin H."/>
            <person name="Glass J.I."/>
            <person name="Rusch D."/>
            <person name="Podicherti R."/>
            <person name="Tsui H.-C.T."/>
            <person name="Winkler M.E."/>
        </authorList>
    </citation>
    <scope>NUCLEOTIDE SEQUENCE</scope>
</reference>
<dbReference type="NCBIfam" id="NF002060">
    <property type="entry name" value="PRK00892.1"/>
    <property type="match status" value="1"/>
</dbReference>
<keyword evidence="1" id="KW-0444">Lipid biosynthesis</keyword>
<protein>
    <recommendedName>
        <fullName evidence="7">UDP-3-O-[3-hydroxymyristoyl] glucosamine N-acyltransferase non-repeat region domain-containing protein</fullName>
    </recommendedName>
</protein>
<dbReference type="InterPro" id="IPR020573">
    <property type="entry name" value="UDP_GlcNAc_AcTrfase_non-rep"/>
</dbReference>
<dbReference type="Gene3D" id="1.20.5.170">
    <property type="match status" value="1"/>
</dbReference>
<keyword evidence="5" id="KW-0443">Lipid metabolism</keyword>
<dbReference type="PANTHER" id="PTHR43378:SF2">
    <property type="entry name" value="UDP-3-O-ACYLGLUCOSAMINE N-ACYLTRANSFERASE 1, MITOCHONDRIAL-RELATED"/>
    <property type="match status" value="1"/>
</dbReference>
<dbReference type="SUPFAM" id="SSF51161">
    <property type="entry name" value="Trimeric LpxA-like enzymes"/>
    <property type="match status" value="1"/>
</dbReference>
<keyword evidence="4" id="KW-0677">Repeat</keyword>
<evidence type="ECO:0000256" key="2">
    <source>
        <dbReference type="ARBA" id="ARBA00022556"/>
    </source>
</evidence>
<evidence type="ECO:0000256" key="5">
    <source>
        <dbReference type="ARBA" id="ARBA00023098"/>
    </source>
</evidence>
<proteinExistence type="inferred from homology"/>
<dbReference type="GO" id="GO:0016410">
    <property type="term" value="F:N-acyltransferase activity"/>
    <property type="evidence" value="ECO:0007669"/>
    <property type="project" value="InterPro"/>
</dbReference>
<evidence type="ECO:0000256" key="3">
    <source>
        <dbReference type="ARBA" id="ARBA00022679"/>
    </source>
</evidence>
<dbReference type="GO" id="GO:0016020">
    <property type="term" value="C:membrane"/>
    <property type="evidence" value="ECO:0007669"/>
    <property type="project" value="GOC"/>
</dbReference>
<dbReference type="AlphaFoldDB" id="A0A381XYW7"/>
<dbReference type="PANTHER" id="PTHR43378">
    <property type="entry name" value="UDP-3-O-ACYLGLUCOSAMINE N-ACYLTRANSFERASE"/>
    <property type="match status" value="1"/>
</dbReference>
<dbReference type="Pfam" id="PF04613">
    <property type="entry name" value="LpxD"/>
    <property type="match status" value="1"/>
</dbReference>
<keyword evidence="6" id="KW-0012">Acyltransferase</keyword>
<dbReference type="Gene3D" id="3.40.1390.10">
    <property type="entry name" value="MurE/MurF, N-terminal domain"/>
    <property type="match status" value="1"/>
</dbReference>
<dbReference type="EMBL" id="UINC01016783">
    <property type="protein sequence ID" value="SVA69621.1"/>
    <property type="molecule type" value="Genomic_DNA"/>
</dbReference>
<gene>
    <name evidence="8" type="ORF">METZ01_LOCUS122475</name>
</gene>
<dbReference type="NCBIfam" id="TIGR01853">
    <property type="entry name" value="lipid_A_lpxD"/>
    <property type="match status" value="1"/>
</dbReference>
<evidence type="ECO:0000259" key="7">
    <source>
        <dbReference type="Pfam" id="PF04613"/>
    </source>
</evidence>
<evidence type="ECO:0000256" key="6">
    <source>
        <dbReference type="ARBA" id="ARBA00023315"/>
    </source>
</evidence>
<dbReference type="Gene3D" id="2.160.10.10">
    <property type="entry name" value="Hexapeptide repeat proteins"/>
    <property type="match status" value="1"/>
</dbReference>
<evidence type="ECO:0000256" key="1">
    <source>
        <dbReference type="ARBA" id="ARBA00022516"/>
    </source>
</evidence>
<keyword evidence="3" id="KW-0808">Transferase</keyword>